<dbReference type="InterPro" id="IPR011074">
    <property type="entry name" value="CRAL/TRIO_N_dom"/>
</dbReference>
<sequence length="796" mass="91529">MPIRPLIPELAEKARLELNEDPKRIESDLQHLKEWISKQPHLKARTDDQWLIVFLRACKHSLERTKEKLDLYYSMRTLAPEFFQLKITDDKFKEILESGCFVMLPKLAAVDGQRVCIARPGAINTDKFNLLDFFAVSNAIQTIMLIEDDNTVVSGIQTISDLEGMNMGLFLQMTPSEAAPMRFKSGHHVNVGSGFEKFFNAIKVFLNEKTKSRLHVHNKNFEEMYKTIPKEILPVEYGGNGGSIPEIVADQKIASFLRGCKHSLERTKEKLDMSYTLRTLAPEIFQKRDPLDPKIQKILTKGIILPLKRCENDGCRPILTRFDCELAPECSIEDMVKVCFMVIEVLIEEDDNIIICGEELVSDLKKTGFALVTQFTAPFAKKLVTSFEKGLPVRMKAFYFLNPPTGIETAFFILKFFISEKLKKRVHNQNSKGAYDQIPQELLPQEYGGNNGSIEELIEYWKTKLESYRDWFLAEEESRSNESLRPNEPKTTSSLFGVEGSFRKLDLKYYTIKIVFKTVDLKMTIRPLSGPLQEKAIKELFEDPERVESDIAAIRTWLQKQPHLESANPSDQRIVSFLRGNKYSLERTKEKLDMSYTLRSLVPEIFQNRDPLDPKIRRILAKGTFLPLSKCAKEDGPRPVLVRFTSEIDGKDLGFVLMSQFTPALAKKMVTSFEKALPLRMKAVHLLNTPPGFETAYSLLKTFISEKLRNRFHVHNKNFAALYEKFPQEMLPEEYGGRNGSIQELTDYWKGKVESRRDWFLEEDKARSNEYLRPGKPKTTSSLFGVEGSFRKLDVD</sequence>
<reference evidence="2 3" key="1">
    <citation type="submission" date="2017-07" db="EMBL/GenBank/DDBJ databases">
        <authorList>
            <person name="Talla V."/>
            <person name="Backstrom N."/>
        </authorList>
    </citation>
    <scope>NUCLEOTIDE SEQUENCE [LARGE SCALE GENOMIC DNA]</scope>
</reference>
<dbReference type="PANTHER" id="PTHR10174">
    <property type="entry name" value="ALPHA-TOCOPHEROL TRANSFER PROTEIN-RELATED"/>
    <property type="match status" value="1"/>
</dbReference>
<protein>
    <recommendedName>
        <fullName evidence="1">CRAL-TRIO domain-containing protein</fullName>
    </recommendedName>
</protein>
<dbReference type="EMBL" id="FZQP02001127">
    <property type="protein sequence ID" value="VVC91865.1"/>
    <property type="molecule type" value="Genomic_DNA"/>
</dbReference>
<accession>A0A5E4Q4A0</accession>
<name>A0A5E4Q4A0_9NEOP</name>
<evidence type="ECO:0000259" key="1">
    <source>
        <dbReference type="PROSITE" id="PS50191"/>
    </source>
</evidence>
<dbReference type="SMART" id="SM00516">
    <property type="entry name" value="SEC14"/>
    <property type="match status" value="3"/>
</dbReference>
<dbReference type="PANTHER" id="PTHR10174:SF224">
    <property type="entry name" value="RETINOL-BINDING PROTEIN PINTA"/>
    <property type="match status" value="1"/>
</dbReference>
<dbReference type="GO" id="GO:1902936">
    <property type="term" value="F:phosphatidylinositol bisphosphate binding"/>
    <property type="evidence" value="ECO:0007669"/>
    <property type="project" value="TreeGrafter"/>
</dbReference>
<dbReference type="SUPFAM" id="SSF46938">
    <property type="entry name" value="CRAL/TRIO N-terminal domain"/>
    <property type="match status" value="3"/>
</dbReference>
<dbReference type="Proteomes" id="UP000324832">
    <property type="component" value="Unassembled WGS sequence"/>
</dbReference>
<dbReference type="SMART" id="SM01100">
    <property type="entry name" value="CRAL_TRIO_N"/>
    <property type="match status" value="3"/>
</dbReference>
<dbReference type="Gene3D" id="1.10.8.20">
    <property type="entry name" value="N-terminal domain of phosphatidylinositol transfer protein sec14p"/>
    <property type="match status" value="2"/>
</dbReference>
<keyword evidence="3" id="KW-1185">Reference proteome</keyword>
<dbReference type="AlphaFoldDB" id="A0A5E4Q4A0"/>
<dbReference type="InterPro" id="IPR036865">
    <property type="entry name" value="CRAL-TRIO_dom_sf"/>
</dbReference>
<evidence type="ECO:0000313" key="2">
    <source>
        <dbReference type="EMBL" id="VVC91865.1"/>
    </source>
</evidence>
<proteinExistence type="predicted"/>
<dbReference type="Gene3D" id="1.20.5.1200">
    <property type="entry name" value="Alpha-tocopherol transfer"/>
    <property type="match status" value="3"/>
</dbReference>
<dbReference type="Pfam" id="PF00650">
    <property type="entry name" value="CRAL_TRIO"/>
    <property type="match status" value="3"/>
</dbReference>
<dbReference type="Gene3D" id="3.40.525.10">
    <property type="entry name" value="CRAL-TRIO lipid binding domain"/>
    <property type="match status" value="3"/>
</dbReference>
<dbReference type="PROSITE" id="PS50191">
    <property type="entry name" value="CRAL_TRIO"/>
    <property type="match status" value="3"/>
</dbReference>
<evidence type="ECO:0000313" key="3">
    <source>
        <dbReference type="Proteomes" id="UP000324832"/>
    </source>
</evidence>
<dbReference type="SUPFAM" id="SSF52087">
    <property type="entry name" value="CRAL/TRIO domain"/>
    <property type="match status" value="3"/>
</dbReference>
<dbReference type="InterPro" id="IPR001251">
    <property type="entry name" value="CRAL-TRIO_dom"/>
</dbReference>
<dbReference type="CDD" id="cd00170">
    <property type="entry name" value="SEC14"/>
    <property type="match status" value="3"/>
</dbReference>
<feature type="domain" description="CRAL-TRIO" evidence="1">
    <location>
        <begin position="292"/>
        <end position="455"/>
    </location>
</feature>
<feature type="domain" description="CRAL-TRIO" evidence="1">
    <location>
        <begin position="571"/>
        <end position="743"/>
    </location>
</feature>
<dbReference type="InterPro" id="IPR036273">
    <property type="entry name" value="CRAL/TRIO_N_dom_sf"/>
</dbReference>
<organism evidence="2 3">
    <name type="scientific">Leptidea sinapis</name>
    <dbReference type="NCBI Taxonomy" id="189913"/>
    <lineage>
        <taxon>Eukaryota</taxon>
        <taxon>Metazoa</taxon>
        <taxon>Ecdysozoa</taxon>
        <taxon>Arthropoda</taxon>
        <taxon>Hexapoda</taxon>
        <taxon>Insecta</taxon>
        <taxon>Pterygota</taxon>
        <taxon>Neoptera</taxon>
        <taxon>Endopterygota</taxon>
        <taxon>Lepidoptera</taxon>
        <taxon>Glossata</taxon>
        <taxon>Ditrysia</taxon>
        <taxon>Papilionoidea</taxon>
        <taxon>Pieridae</taxon>
        <taxon>Dismorphiinae</taxon>
        <taxon>Leptidea</taxon>
    </lineage>
</organism>
<gene>
    <name evidence="2" type="ORF">LSINAPIS_LOCUS4424</name>
</gene>
<dbReference type="PRINTS" id="PR00180">
    <property type="entry name" value="CRETINALDHBP"/>
</dbReference>
<dbReference type="GO" id="GO:0016020">
    <property type="term" value="C:membrane"/>
    <property type="evidence" value="ECO:0007669"/>
    <property type="project" value="TreeGrafter"/>
</dbReference>
<feature type="domain" description="CRAL-TRIO" evidence="1">
    <location>
        <begin position="79"/>
        <end position="245"/>
    </location>
</feature>